<dbReference type="EMBL" id="BJVC01000002">
    <property type="protein sequence ID" value="GEL01889.1"/>
    <property type="molecule type" value="Genomic_DNA"/>
</dbReference>
<dbReference type="InterPro" id="IPR001387">
    <property type="entry name" value="Cro/C1-type_HTH"/>
</dbReference>
<organism evidence="2 3">
    <name type="scientific">Swaminathania salitolerans</name>
    <dbReference type="NCBI Taxonomy" id="182838"/>
    <lineage>
        <taxon>Bacteria</taxon>
        <taxon>Pseudomonadati</taxon>
        <taxon>Pseudomonadota</taxon>
        <taxon>Alphaproteobacteria</taxon>
        <taxon>Acetobacterales</taxon>
        <taxon>Acetobacteraceae</taxon>
        <taxon>Swaminathania</taxon>
    </lineage>
</organism>
<comment type="caution">
    <text evidence="2">The sequence shown here is derived from an EMBL/GenBank/DDBJ whole genome shotgun (WGS) entry which is preliminary data.</text>
</comment>
<dbReference type="CDD" id="cd00093">
    <property type="entry name" value="HTH_XRE"/>
    <property type="match status" value="1"/>
</dbReference>
<dbReference type="Proteomes" id="UP000321405">
    <property type="component" value="Unassembled WGS sequence"/>
</dbReference>
<evidence type="ECO:0000259" key="1">
    <source>
        <dbReference type="PROSITE" id="PS50943"/>
    </source>
</evidence>
<reference evidence="2 3" key="1">
    <citation type="submission" date="2019-07" db="EMBL/GenBank/DDBJ databases">
        <title>Whole genome shotgun sequence of Swaminathania salitolerans NBRC 104436.</title>
        <authorList>
            <person name="Hosoyama A."/>
            <person name="Uohara A."/>
            <person name="Ohji S."/>
            <person name="Ichikawa N."/>
        </authorList>
    </citation>
    <scope>NUCLEOTIDE SEQUENCE [LARGE SCALE GENOMIC DNA]</scope>
    <source>
        <strain evidence="2 3">NBRC 104436</strain>
    </source>
</reference>
<accession>A0A511BNH5</accession>
<dbReference type="InterPro" id="IPR010982">
    <property type="entry name" value="Lambda_DNA-bd_dom_sf"/>
</dbReference>
<evidence type="ECO:0000313" key="2">
    <source>
        <dbReference type="EMBL" id="GEL01889.1"/>
    </source>
</evidence>
<dbReference type="PROSITE" id="PS50943">
    <property type="entry name" value="HTH_CROC1"/>
    <property type="match status" value="1"/>
</dbReference>
<dbReference type="Pfam" id="PF01381">
    <property type="entry name" value="HTH_3"/>
    <property type="match status" value="1"/>
</dbReference>
<protein>
    <recommendedName>
        <fullName evidence="1">HTH cro/C1-type domain-containing protein</fullName>
    </recommendedName>
</protein>
<evidence type="ECO:0000313" key="3">
    <source>
        <dbReference type="Proteomes" id="UP000321405"/>
    </source>
</evidence>
<sequence length="146" mass="16409">MGVLYRRNDDDCKRRMLDGLCEERCHNNAMAHAKSPKSTELKDAVRERLVAAISAYGISQADLARKLNVSSQQVNGYVKGKNYPDEFFIVRFCDLTGCTLDWLYRGLMSSAMPVELAVHIALENPTLMQRDSKGMAQTSDLVSVEF</sequence>
<feature type="domain" description="HTH cro/C1-type" evidence="1">
    <location>
        <begin position="49"/>
        <end position="103"/>
    </location>
</feature>
<dbReference type="GO" id="GO:0003677">
    <property type="term" value="F:DNA binding"/>
    <property type="evidence" value="ECO:0007669"/>
    <property type="project" value="InterPro"/>
</dbReference>
<keyword evidence="3" id="KW-1185">Reference proteome</keyword>
<dbReference type="SUPFAM" id="SSF47413">
    <property type="entry name" value="lambda repressor-like DNA-binding domains"/>
    <property type="match status" value="1"/>
</dbReference>
<dbReference type="AlphaFoldDB" id="A0A511BNH5"/>
<name>A0A511BNH5_9PROT</name>
<dbReference type="Gene3D" id="1.10.260.40">
    <property type="entry name" value="lambda repressor-like DNA-binding domains"/>
    <property type="match status" value="1"/>
</dbReference>
<gene>
    <name evidence="2" type="ORF">SSA02_10520</name>
</gene>
<dbReference type="SMART" id="SM00530">
    <property type="entry name" value="HTH_XRE"/>
    <property type="match status" value="1"/>
</dbReference>
<proteinExistence type="predicted"/>